<evidence type="ECO:0000313" key="9">
    <source>
        <dbReference type="Proteomes" id="UP000324800"/>
    </source>
</evidence>
<evidence type="ECO:0000313" key="8">
    <source>
        <dbReference type="EMBL" id="KAA6378730.1"/>
    </source>
</evidence>
<feature type="domain" description="Protein kinase" evidence="7">
    <location>
        <begin position="1"/>
        <end position="79"/>
    </location>
</feature>
<keyword evidence="2" id="KW-0808">Transferase</keyword>
<protein>
    <recommendedName>
        <fullName evidence="1">non-specific serine/threonine protein kinase</fullName>
        <ecNumber evidence="1">2.7.11.1</ecNumber>
    </recommendedName>
</protein>
<dbReference type="Gene3D" id="1.10.510.10">
    <property type="entry name" value="Transferase(Phosphotransferase) domain 1"/>
    <property type="match status" value="1"/>
</dbReference>
<comment type="caution">
    <text evidence="8">The sequence shown here is derived from an EMBL/GenBank/DDBJ whole genome shotgun (WGS) entry which is preliminary data.</text>
</comment>
<dbReference type="PANTHER" id="PTHR43671">
    <property type="entry name" value="SERINE/THREONINE-PROTEIN KINASE NEK"/>
    <property type="match status" value="1"/>
</dbReference>
<dbReference type="Pfam" id="PF00069">
    <property type="entry name" value="Pkinase"/>
    <property type="match status" value="1"/>
</dbReference>
<dbReference type="GO" id="GO:0004674">
    <property type="term" value="F:protein serine/threonine kinase activity"/>
    <property type="evidence" value="ECO:0007669"/>
    <property type="project" value="UniProtKB-EC"/>
</dbReference>
<dbReference type="InterPro" id="IPR011989">
    <property type="entry name" value="ARM-like"/>
</dbReference>
<dbReference type="Proteomes" id="UP000324800">
    <property type="component" value="Unassembled WGS sequence"/>
</dbReference>
<dbReference type="InterPro" id="IPR050660">
    <property type="entry name" value="NEK_Ser/Thr_kinase"/>
</dbReference>
<dbReference type="Gene3D" id="1.25.10.10">
    <property type="entry name" value="Leucine-rich Repeat Variant"/>
    <property type="match status" value="1"/>
</dbReference>
<keyword evidence="3" id="KW-0547">Nucleotide-binding</keyword>
<dbReference type="GO" id="GO:0005524">
    <property type="term" value="F:ATP binding"/>
    <property type="evidence" value="ECO:0007669"/>
    <property type="project" value="UniProtKB-KW"/>
</dbReference>
<dbReference type="EC" id="2.7.11.1" evidence="1"/>
<accession>A0A5J4V8A9</accession>
<keyword evidence="6" id="KW-0175">Coiled coil</keyword>
<gene>
    <name evidence="8" type="ORF">EZS28_025744</name>
</gene>
<name>A0A5J4V8A9_9EUKA</name>
<dbReference type="InterPro" id="IPR016024">
    <property type="entry name" value="ARM-type_fold"/>
</dbReference>
<sequence>MTFQSDIWPLGVILVELLTGKHPYEGKTQDETISNIRNGKMAPLPADIKGEIREMIINMLNKNPTSRPTASELLETDIMQLQAEIESSEEKIKDVAVQSQNVEVINQVEQPNLILIKIRDNLLIPLQGTQQQIEQIMMIQKKDIQCLNQQLKENGNDELKKRIIQSGIIESLLYIFENQQLDQISRDASSAFFNILSSNASNILLIFDKKPFLGLIRLFQHSDNLIIGYAIASIFSILIGGSNTTSMTSTHPHYESLASCSGIDKIFQLFQRNLDKYTKDKASFCLGFIFRSQVISNSMMRVQIINHLKTLLCDTDTLNVDHAKLALKYIAQNSVNKQEITKDGFTIPQ</sequence>
<organism evidence="8 9">
    <name type="scientific">Streblomastix strix</name>
    <dbReference type="NCBI Taxonomy" id="222440"/>
    <lineage>
        <taxon>Eukaryota</taxon>
        <taxon>Metamonada</taxon>
        <taxon>Preaxostyla</taxon>
        <taxon>Oxymonadida</taxon>
        <taxon>Streblomastigidae</taxon>
        <taxon>Streblomastix</taxon>
    </lineage>
</organism>
<evidence type="ECO:0000256" key="6">
    <source>
        <dbReference type="SAM" id="Coils"/>
    </source>
</evidence>
<reference evidence="8 9" key="1">
    <citation type="submission" date="2019-03" db="EMBL/GenBank/DDBJ databases">
        <title>Single cell metagenomics reveals metabolic interactions within the superorganism composed of flagellate Streblomastix strix and complex community of Bacteroidetes bacteria on its surface.</title>
        <authorList>
            <person name="Treitli S.C."/>
            <person name="Kolisko M."/>
            <person name="Husnik F."/>
            <person name="Keeling P."/>
            <person name="Hampl V."/>
        </authorList>
    </citation>
    <scope>NUCLEOTIDE SEQUENCE [LARGE SCALE GENOMIC DNA]</scope>
    <source>
        <strain evidence="8">ST1C</strain>
    </source>
</reference>
<dbReference type="SUPFAM" id="SSF48371">
    <property type="entry name" value="ARM repeat"/>
    <property type="match status" value="1"/>
</dbReference>
<dbReference type="PROSITE" id="PS50011">
    <property type="entry name" value="PROTEIN_KINASE_DOM"/>
    <property type="match status" value="1"/>
</dbReference>
<dbReference type="SUPFAM" id="SSF56112">
    <property type="entry name" value="Protein kinase-like (PK-like)"/>
    <property type="match status" value="1"/>
</dbReference>
<evidence type="ECO:0000256" key="2">
    <source>
        <dbReference type="ARBA" id="ARBA00022679"/>
    </source>
</evidence>
<evidence type="ECO:0000259" key="7">
    <source>
        <dbReference type="PROSITE" id="PS50011"/>
    </source>
</evidence>
<dbReference type="InterPro" id="IPR011009">
    <property type="entry name" value="Kinase-like_dom_sf"/>
</dbReference>
<dbReference type="AlphaFoldDB" id="A0A5J4V8A9"/>
<feature type="coiled-coil region" evidence="6">
    <location>
        <begin position="71"/>
        <end position="98"/>
    </location>
</feature>
<proteinExistence type="predicted"/>
<evidence type="ECO:0000256" key="1">
    <source>
        <dbReference type="ARBA" id="ARBA00012513"/>
    </source>
</evidence>
<evidence type="ECO:0000256" key="3">
    <source>
        <dbReference type="ARBA" id="ARBA00022741"/>
    </source>
</evidence>
<keyword evidence="4" id="KW-0418">Kinase</keyword>
<keyword evidence="5" id="KW-0067">ATP-binding</keyword>
<dbReference type="InterPro" id="IPR000719">
    <property type="entry name" value="Prot_kinase_dom"/>
</dbReference>
<dbReference type="EMBL" id="SNRW01008954">
    <property type="protein sequence ID" value="KAA6378730.1"/>
    <property type="molecule type" value="Genomic_DNA"/>
</dbReference>
<evidence type="ECO:0000256" key="5">
    <source>
        <dbReference type="ARBA" id="ARBA00022840"/>
    </source>
</evidence>
<dbReference type="PANTHER" id="PTHR43671:SF13">
    <property type="entry name" value="SERINE_THREONINE-PROTEIN KINASE NEK2"/>
    <property type="match status" value="1"/>
</dbReference>
<evidence type="ECO:0000256" key="4">
    <source>
        <dbReference type="ARBA" id="ARBA00022777"/>
    </source>
</evidence>